<proteinExistence type="inferred from homology"/>
<keyword evidence="2" id="KW-1003">Cell membrane</keyword>
<name>A0AAD9MU70_9ANNE</name>
<feature type="transmembrane region" description="Helical" evidence="10">
    <location>
        <begin position="94"/>
        <end position="121"/>
    </location>
</feature>
<dbReference type="PANTHER" id="PTHR24249">
    <property type="entry name" value="HISTAMINE RECEPTOR-RELATED G-PROTEIN COUPLED RECEPTOR"/>
    <property type="match status" value="1"/>
</dbReference>
<evidence type="ECO:0000256" key="4">
    <source>
        <dbReference type="ARBA" id="ARBA00022989"/>
    </source>
</evidence>
<feature type="domain" description="G-protein coupled receptors family 1 profile" evidence="11">
    <location>
        <begin position="43"/>
        <end position="291"/>
    </location>
</feature>
<dbReference type="GO" id="GO:0005886">
    <property type="term" value="C:plasma membrane"/>
    <property type="evidence" value="ECO:0007669"/>
    <property type="project" value="UniProtKB-SubCell"/>
</dbReference>
<accession>A0AAD9MU70</accession>
<dbReference type="SUPFAM" id="SSF81321">
    <property type="entry name" value="Family A G protein-coupled receptor-like"/>
    <property type="match status" value="1"/>
</dbReference>
<dbReference type="PRINTS" id="PR00237">
    <property type="entry name" value="GPCRRHODOPSN"/>
</dbReference>
<dbReference type="GO" id="GO:0004930">
    <property type="term" value="F:G protein-coupled receptor activity"/>
    <property type="evidence" value="ECO:0007669"/>
    <property type="project" value="UniProtKB-KW"/>
</dbReference>
<dbReference type="CDD" id="cd00637">
    <property type="entry name" value="7tm_classA_rhodopsin-like"/>
    <property type="match status" value="1"/>
</dbReference>
<evidence type="ECO:0000256" key="1">
    <source>
        <dbReference type="ARBA" id="ARBA00004651"/>
    </source>
</evidence>
<dbReference type="PANTHER" id="PTHR24249:SF372">
    <property type="entry name" value="G-PROTEIN COUPLED RECEPTORS FAMILY 1 PROFILE DOMAIN-CONTAINING PROTEIN"/>
    <property type="match status" value="1"/>
</dbReference>
<feature type="transmembrane region" description="Helical" evidence="10">
    <location>
        <begin position="63"/>
        <end position="82"/>
    </location>
</feature>
<keyword evidence="6 10" id="KW-0472">Membrane</keyword>
<evidence type="ECO:0000256" key="5">
    <source>
        <dbReference type="ARBA" id="ARBA00023040"/>
    </source>
</evidence>
<comment type="subcellular location">
    <subcellularLocation>
        <location evidence="1">Cell membrane</location>
        <topology evidence="1">Multi-pass membrane protein</topology>
    </subcellularLocation>
</comment>
<dbReference type="Gene3D" id="1.20.1070.10">
    <property type="entry name" value="Rhodopsin 7-helix transmembrane proteins"/>
    <property type="match status" value="1"/>
</dbReference>
<evidence type="ECO:0000256" key="10">
    <source>
        <dbReference type="SAM" id="Phobius"/>
    </source>
</evidence>
<comment type="caution">
    <text evidence="12">The sequence shown here is derived from an EMBL/GenBank/DDBJ whole genome shotgun (WGS) entry which is preliminary data.</text>
</comment>
<feature type="transmembrane region" description="Helical" evidence="10">
    <location>
        <begin position="269"/>
        <end position="293"/>
    </location>
</feature>
<dbReference type="InterPro" id="IPR000276">
    <property type="entry name" value="GPCR_Rhodpsn"/>
</dbReference>
<gene>
    <name evidence="12" type="ORF">LSH36_774g00003</name>
</gene>
<evidence type="ECO:0000259" key="11">
    <source>
        <dbReference type="PROSITE" id="PS50262"/>
    </source>
</evidence>
<evidence type="ECO:0000256" key="6">
    <source>
        <dbReference type="ARBA" id="ARBA00023136"/>
    </source>
</evidence>
<dbReference type="AlphaFoldDB" id="A0AAD9MU70"/>
<dbReference type="InterPro" id="IPR050569">
    <property type="entry name" value="TAAR"/>
</dbReference>
<dbReference type="InterPro" id="IPR017452">
    <property type="entry name" value="GPCR_Rhodpsn_7TM"/>
</dbReference>
<feature type="transmembrane region" description="Helical" evidence="10">
    <location>
        <begin position="183"/>
        <end position="205"/>
    </location>
</feature>
<dbReference type="Proteomes" id="UP001208570">
    <property type="component" value="Unassembled WGS sequence"/>
</dbReference>
<keyword evidence="4 10" id="KW-1133">Transmembrane helix</keyword>
<evidence type="ECO:0000256" key="7">
    <source>
        <dbReference type="ARBA" id="ARBA00023170"/>
    </source>
</evidence>
<evidence type="ECO:0000313" key="13">
    <source>
        <dbReference type="Proteomes" id="UP001208570"/>
    </source>
</evidence>
<organism evidence="12 13">
    <name type="scientific">Paralvinella palmiformis</name>
    <dbReference type="NCBI Taxonomy" id="53620"/>
    <lineage>
        <taxon>Eukaryota</taxon>
        <taxon>Metazoa</taxon>
        <taxon>Spiralia</taxon>
        <taxon>Lophotrochozoa</taxon>
        <taxon>Annelida</taxon>
        <taxon>Polychaeta</taxon>
        <taxon>Sedentaria</taxon>
        <taxon>Canalipalpata</taxon>
        <taxon>Terebellida</taxon>
        <taxon>Terebelliformia</taxon>
        <taxon>Alvinellidae</taxon>
        <taxon>Paralvinella</taxon>
    </lineage>
</organism>
<feature type="transmembrane region" description="Helical" evidence="10">
    <location>
        <begin position="142"/>
        <end position="163"/>
    </location>
</feature>
<protein>
    <recommendedName>
        <fullName evidence="11">G-protein coupled receptors family 1 profile domain-containing protein</fullName>
    </recommendedName>
</protein>
<evidence type="ECO:0000256" key="2">
    <source>
        <dbReference type="ARBA" id="ARBA00022475"/>
    </source>
</evidence>
<feature type="transmembrane region" description="Helical" evidence="10">
    <location>
        <begin position="28"/>
        <end position="51"/>
    </location>
</feature>
<dbReference type="PROSITE" id="PS50262">
    <property type="entry name" value="G_PROTEIN_RECEP_F1_2"/>
    <property type="match status" value="1"/>
</dbReference>
<evidence type="ECO:0000256" key="9">
    <source>
        <dbReference type="RuleBase" id="RU000688"/>
    </source>
</evidence>
<keyword evidence="13" id="KW-1185">Reference proteome</keyword>
<dbReference type="PROSITE" id="PS00237">
    <property type="entry name" value="G_PROTEIN_RECEP_F1_1"/>
    <property type="match status" value="1"/>
</dbReference>
<evidence type="ECO:0000256" key="3">
    <source>
        <dbReference type="ARBA" id="ARBA00022692"/>
    </source>
</evidence>
<keyword evidence="7 9" id="KW-0675">Receptor</keyword>
<feature type="transmembrane region" description="Helical" evidence="10">
    <location>
        <begin position="238"/>
        <end position="263"/>
    </location>
</feature>
<evidence type="ECO:0000313" key="12">
    <source>
        <dbReference type="EMBL" id="KAK2144263.1"/>
    </source>
</evidence>
<sequence length="322" mass="36161">MVDAANATEPTALEALMYSANGSILRWLVFYLYPILSVWIVIANCLTLFTYAKFKRLQKKRNVMLISLSAVDLFTGLTQMMPKLIARLLGVDNSFTVCMAASALQIAPAWASIFHLGSIAIERHIAITKPLLYHVIVTPTRLAIVVSANVGLAAFFALIPLAWPRNQFSKLCMSIMWYPKVYAYLFIVIPLAAVLILILALYFHIYTIARNQEKEIAVGNSIVNNNSSPQKESRATQVFMLICGIALVCYVPFWTAMLLMLVIPNNNVVVYVYYVTIICLHSNSGMNFLVYTFRNSEFRMRIKMLFGCGNAVQNDLTNSMPE</sequence>
<evidence type="ECO:0000256" key="8">
    <source>
        <dbReference type="ARBA" id="ARBA00023224"/>
    </source>
</evidence>
<dbReference type="EMBL" id="JAODUP010000773">
    <property type="protein sequence ID" value="KAK2144263.1"/>
    <property type="molecule type" value="Genomic_DNA"/>
</dbReference>
<reference evidence="12" key="1">
    <citation type="journal article" date="2023" name="Mol. Biol. Evol.">
        <title>Third-Generation Sequencing Reveals the Adaptive Role of the Epigenome in Three Deep-Sea Polychaetes.</title>
        <authorList>
            <person name="Perez M."/>
            <person name="Aroh O."/>
            <person name="Sun Y."/>
            <person name="Lan Y."/>
            <person name="Juniper S.K."/>
            <person name="Young C.R."/>
            <person name="Angers B."/>
            <person name="Qian P.Y."/>
        </authorList>
    </citation>
    <scope>NUCLEOTIDE SEQUENCE</scope>
    <source>
        <strain evidence="12">P08H-3</strain>
    </source>
</reference>
<keyword evidence="8 9" id="KW-0807">Transducer</keyword>
<dbReference type="Pfam" id="PF00001">
    <property type="entry name" value="7tm_1"/>
    <property type="match status" value="1"/>
</dbReference>
<keyword evidence="5 9" id="KW-0297">G-protein coupled receptor</keyword>
<keyword evidence="3 9" id="KW-0812">Transmembrane</keyword>
<comment type="similarity">
    <text evidence="9">Belongs to the G-protein coupled receptor 1 family.</text>
</comment>